<comment type="caution">
    <text evidence="2">The sequence shown here is derived from an EMBL/GenBank/DDBJ whole genome shotgun (WGS) entry which is preliminary data.</text>
</comment>
<proteinExistence type="predicted"/>
<dbReference type="RefSeq" id="WP_402702648.1">
    <property type="nucleotide sequence ID" value="NZ_JBIUZV010000013.1"/>
</dbReference>
<dbReference type="InterPro" id="IPR005297">
    <property type="entry name" value="Lipoprotein_repeat"/>
</dbReference>
<dbReference type="PANTHER" id="PTHR39335">
    <property type="entry name" value="BLL4220 PROTEIN"/>
    <property type="match status" value="1"/>
</dbReference>
<evidence type="ECO:0000313" key="2">
    <source>
        <dbReference type="EMBL" id="MFJ3047887.1"/>
    </source>
</evidence>
<reference evidence="2 3" key="1">
    <citation type="submission" date="2024-10" db="EMBL/GenBank/DDBJ databases">
        <title>The Natural Products Discovery Center: Release of the First 8490 Sequenced Strains for Exploring Actinobacteria Biosynthetic Diversity.</title>
        <authorList>
            <person name="Kalkreuter E."/>
            <person name="Kautsar S.A."/>
            <person name="Yang D."/>
            <person name="Bader C.D."/>
            <person name="Teijaro C.N."/>
            <person name="Fluegel L."/>
            <person name="Davis C.M."/>
            <person name="Simpson J.R."/>
            <person name="Lauterbach L."/>
            <person name="Steele A.D."/>
            <person name="Gui C."/>
            <person name="Meng S."/>
            <person name="Li G."/>
            <person name="Viehrig K."/>
            <person name="Ye F."/>
            <person name="Su P."/>
            <person name="Kiefer A.F."/>
            <person name="Nichols A."/>
            <person name="Cepeda A.J."/>
            <person name="Yan W."/>
            <person name="Fan B."/>
            <person name="Jiang Y."/>
            <person name="Adhikari A."/>
            <person name="Zheng C.-J."/>
            <person name="Schuster L."/>
            <person name="Cowan T.M."/>
            <person name="Smanski M.J."/>
            <person name="Chevrette M.G."/>
            <person name="De Carvalho L.P.S."/>
            <person name="Shen B."/>
        </authorList>
    </citation>
    <scope>NUCLEOTIDE SEQUENCE [LARGE SCALE GENOMIC DNA]</scope>
    <source>
        <strain evidence="2 3">NPDC087045</strain>
    </source>
</reference>
<dbReference type="PIRSF" id="PIRSF029720">
    <property type="entry name" value="UCP029720"/>
    <property type="match status" value="1"/>
</dbReference>
<keyword evidence="1" id="KW-0732">Signal</keyword>
<feature type="chain" id="PRO_5047543054" description="Lipoprotein" evidence="1">
    <location>
        <begin position="23"/>
        <end position="123"/>
    </location>
</feature>
<sequence length="123" mass="12886">MRLLATSLIALACAGASLGAFAQGAGVKAMNGVLTDSKGMTVYTFDKDAANSGKSACNGPCAKLWPPVMPVGTPSAPYSSITRDDGSAQLAYDGKPLYLYEKDKNPGDRDGDNFKDVWHVVKP</sequence>
<protein>
    <recommendedName>
        <fullName evidence="4">Lipoprotein</fullName>
    </recommendedName>
</protein>
<dbReference type="Proteomes" id="UP001617427">
    <property type="component" value="Unassembled WGS sequence"/>
</dbReference>
<evidence type="ECO:0008006" key="4">
    <source>
        <dbReference type="Google" id="ProtNLM"/>
    </source>
</evidence>
<dbReference type="Pfam" id="PF03640">
    <property type="entry name" value="Lipoprotein_15"/>
    <property type="match status" value="2"/>
</dbReference>
<dbReference type="PANTHER" id="PTHR39335:SF1">
    <property type="entry name" value="BLL4220 PROTEIN"/>
    <property type="match status" value="1"/>
</dbReference>
<keyword evidence="3" id="KW-1185">Reference proteome</keyword>
<gene>
    <name evidence="2" type="ORF">ACIPEN_18825</name>
</gene>
<dbReference type="InterPro" id="IPR014558">
    <property type="entry name" value="UCP029720"/>
</dbReference>
<name>A0ABW8F3L1_9BURK</name>
<evidence type="ECO:0000313" key="3">
    <source>
        <dbReference type="Proteomes" id="UP001617427"/>
    </source>
</evidence>
<evidence type="ECO:0000256" key="1">
    <source>
        <dbReference type="SAM" id="SignalP"/>
    </source>
</evidence>
<accession>A0ABW8F3L1</accession>
<dbReference type="EMBL" id="JBIUZV010000013">
    <property type="protein sequence ID" value="MFJ3047887.1"/>
    <property type="molecule type" value="Genomic_DNA"/>
</dbReference>
<organism evidence="2 3">
    <name type="scientific">Herbaspirillum chlorophenolicum</name>
    <dbReference type="NCBI Taxonomy" id="211589"/>
    <lineage>
        <taxon>Bacteria</taxon>
        <taxon>Pseudomonadati</taxon>
        <taxon>Pseudomonadota</taxon>
        <taxon>Betaproteobacteria</taxon>
        <taxon>Burkholderiales</taxon>
        <taxon>Oxalobacteraceae</taxon>
        <taxon>Herbaspirillum</taxon>
    </lineage>
</organism>
<feature type="signal peptide" evidence="1">
    <location>
        <begin position="1"/>
        <end position="22"/>
    </location>
</feature>